<dbReference type="SFLD" id="SFLDS00003">
    <property type="entry name" value="Haloacid_Dehalogenase"/>
    <property type="match status" value="1"/>
</dbReference>
<dbReference type="InterPro" id="IPR041492">
    <property type="entry name" value="HAD_2"/>
</dbReference>
<dbReference type="PANTHER" id="PTHR47478">
    <property type="match status" value="1"/>
</dbReference>
<dbReference type="PANTHER" id="PTHR47478:SF1">
    <property type="entry name" value="PYRIMIDINE 5'-NUCLEOTIDASE YJJG"/>
    <property type="match status" value="1"/>
</dbReference>
<dbReference type="GO" id="GO:0008253">
    <property type="term" value="F:5'-nucleotidase activity"/>
    <property type="evidence" value="ECO:0007669"/>
    <property type="project" value="InterPro"/>
</dbReference>
<dbReference type="InterPro" id="IPR052550">
    <property type="entry name" value="Pyrimidine_5'-ntase_YjjG"/>
</dbReference>
<accession>A0A0R2H1R4</accession>
<protein>
    <submittedName>
        <fullName evidence="1">HAD superfamily phosphatase</fullName>
    </submittedName>
</protein>
<dbReference type="InterPro" id="IPR006439">
    <property type="entry name" value="HAD-SF_hydro_IA"/>
</dbReference>
<name>A0A0R2H1R4_WEIVI</name>
<organism evidence="1 2">
    <name type="scientific">Weissella viridescens</name>
    <name type="common">Lactobacillus viridescens</name>
    <dbReference type="NCBI Taxonomy" id="1629"/>
    <lineage>
        <taxon>Bacteria</taxon>
        <taxon>Bacillati</taxon>
        <taxon>Bacillota</taxon>
        <taxon>Bacilli</taxon>
        <taxon>Lactobacillales</taxon>
        <taxon>Lactobacillaceae</taxon>
        <taxon>Weissella</taxon>
    </lineage>
</organism>
<dbReference type="SFLD" id="SFLDG01135">
    <property type="entry name" value="C1.5.6:_HAD__Beta-PGM__Phospha"/>
    <property type="match status" value="1"/>
</dbReference>
<keyword evidence="2" id="KW-1185">Reference proteome</keyword>
<dbReference type="AlphaFoldDB" id="A0A0R2H1R4"/>
<proteinExistence type="predicted"/>
<dbReference type="InterPro" id="IPR023198">
    <property type="entry name" value="PGP-like_dom2"/>
</dbReference>
<dbReference type="PRINTS" id="PR00413">
    <property type="entry name" value="HADHALOGNASE"/>
</dbReference>
<comment type="caution">
    <text evidence="1">The sequence shown here is derived from an EMBL/GenBank/DDBJ whole genome shotgun (WGS) entry which is preliminary data.</text>
</comment>
<dbReference type="InterPro" id="IPR011951">
    <property type="entry name" value="HAD-SF_hydro_IA_YjjG/PynA"/>
</dbReference>
<dbReference type="SFLD" id="SFLDG01129">
    <property type="entry name" value="C1.5:_HAD__Beta-PGM__Phosphata"/>
    <property type="match status" value="1"/>
</dbReference>
<dbReference type="SUPFAM" id="SSF56784">
    <property type="entry name" value="HAD-like"/>
    <property type="match status" value="1"/>
</dbReference>
<evidence type="ECO:0000313" key="2">
    <source>
        <dbReference type="Proteomes" id="UP000051992"/>
    </source>
</evidence>
<dbReference type="EMBL" id="JQBM01000001">
    <property type="protein sequence ID" value="KRN46783.1"/>
    <property type="molecule type" value="Genomic_DNA"/>
</dbReference>
<dbReference type="PATRIC" id="fig|1629.5.peg.46"/>
<dbReference type="Gene3D" id="1.10.150.240">
    <property type="entry name" value="Putative phosphatase, domain 2"/>
    <property type="match status" value="1"/>
</dbReference>
<dbReference type="NCBIfam" id="TIGR01549">
    <property type="entry name" value="HAD-SF-IA-v1"/>
    <property type="match status" value="1"/>
</dbReference>
<gene>
    <name evidence="1" type="ORF">IV50_GL000045</name>
</gene>
<dbReference type="InterPro" id="IPR036412">
    <property type="entry name" value="HAD-like_sf"/>
</dbReference>
<dbReference type="Gene3D" id="3.40.50.1000">
    <property type="entry name" value="HAD superfamily/HAD-like"/>
    <property type="match status" value="1"/>
</dbReference>
<dbReference type="Pfam" id="PF13419">
    <property type="entry name" value="HAD_2"/>
    <property type="match status" value="1"/>
</dbReference>
<reference evidence="1 2" key="1">
    <citation type="journal article" date="2015" name="Genome Announc.">
        <title>Expanding the biotechnology potential of lactobacilli through comparative genomics of 213 strains and associated genera.</title>
        <authorList>
            <person name="Sun Z."/>
            <person name="Harris H.M."/>
            <person name="McCann A."/>
            <person name="Guo C."/>
            <person name="Argimon S."/>
            <person name="Zhang W."/>
            <person name="Yang X."/>
            <person name="Jeffery I.B."/>
            <person name="Cooney J.C."/>
            <person name="Kagawa T.F."/>
            <person name="Liu W."/>
            <person name="Song Y."/>
            <person name="Salvetti E."/>
            <person name="Wrobel A."/>
            <person name="Rasinkangas P."/>
            <person name="Parkhill J."/>
            <person name="Rea M.C."/>
            <person name="O'Sullivan O."/>
            <person name="Ritari J."/>
            <person name="Douillard F.P."/>
            <person name="Paul Ross R."/>
            <person name="Yang R."/>
            <person name="Briner A.E."/>
            <person name="Felis G.E."/>
            <person name="de Vos W.M."/>
            <person name="Barrangou R."/>
            <person name="Klaenhammer T.R."/>
            <person name="Caufield P.W."/>
            <person name="Cui Y."/>
            <person name="Zhang H."/>
            <person name="O'Toole P.W."/>
        </authorList>
    </citation>
    <scope>NUCLEOTIDE SEQUENCE [LARGE SCALE GENOMIC DNA]</scope>
    <source>
        <strain evidence="1 2">DSM 20410</strain>
    </source>
</reference>
<evidence type="ECO:0000313" key="1">
    <source>
        <dbReference type="EMBL" id="KRN46783.1"/>
    </source>
</evidence>
<dbReference type="OrthoDB" id="9802350at2"/>
<dbReference type="NCBIfam" id="TIGR02254">
    <property type="entry name" value="YjjG_YfnB"/>
    <property type="match status" value="1"/>
</dbReference>
<dbReference type="Proteomes" id="UP000051992">
    <property type="component" value="Unassembled WGS sequence"/>
</dbReference>
<dbReference type="InterPro" id="IPR023214">
    <property type="entry name" value="HAD_sf"/>
</dbReference>
<sequence>MMRYQYLIFDLDDTLLDFKGGEIAGLKNVFAKQGFDTVLQEKAFNEYTRINWELWSAFEKGEISKQTIHQTRFDKLLVSLGVAGDGSAFERQYREELNHNYRIIDGAEAFLAHLKQSGYHLIAGTNGEAQTQHLRLEHTGFDSYFEQVYISDEMGVAKPDPGFYTQIFNENPEMTKNNTVMIGDGLASDIQGGTNFGIDTIWVNFTQTPAPETPQPTATVQTYKELIQQLS</sequence>